<evidence type="ECO:0000313" key="5">
    <source>
        <dbReference type="EMBL" id="GAA5508676.1"/>
    </source>
</evidence>
<dbReference type="InterPro" id="IPR014331">
    <property type="entry name" value="RNA_pol_sigma70_ECF_RHOBA"/>
</dbReference>
<feature type="domain" description="RNA polymerase sigma-70 region 2" evidence="4">
    <location>
        <begin position="26"/>
        <end position="91"/>
    </location>
</feature>
<gene>
    <name evidence="5" type="ORF">Rcae01_04143</name>
</gene>
<dbReference type="InterPro" id="IPR013325">
    <property type="entry name" value="RNA_pol_sigma_r2"/>
</dbReference>
<evidence type="ECO:0000259" key="4">
    <source>
        <dbReference type="Pfam" id="PF04542"/>
    </source>
</evidence>
<comment type="caution">
    <text evidence="5">The sequence shown here is derived from an EMBL/GenBank/DDBJ whole genome shotgun (WGS) entry which is preliminary data.</text>
</comment>
<dbReference type="Gene3D" id="1.10.10.10">
    <property type="entry name" value="Winged helix-like DNA-binding domain superfamily/Winged helix DNA-binding domain"/>
    <property type="match status" value="1"/>
</dbReference>
<dbReference type="Proteomes" id="UP001416858">
    <property type="component" value="Unassembled WGS sequence"/>
</dbReference>
<evidence type="ECO:0000256" key="2">
    <source>
        <dbReference type="ARBA" id="ARBA00023082"/>
    </source>
</evidence>
<dbReference type="InterPro" id="IPR036388">
    <property type="entry name" value="WH-like_DNA-bd_sf"/>
</dbReference>
<dbReference type="NCBIfam" id="TIGR02989">
    <property type="entry name" value="Sig-70_gvs1"/>
    <property type="match status" value="1"/>
</dbReference>
<keyword evidence="3" id="KW-0804">Transcription</keyword>
<dbReference type="Gene3D" id="1.10.1740.10">
    <property type="match status" value="1"/>
</dbReference>
<reference evidence="5 6" key="1">
    <citation type="submission" date="2024-02" db="EMBL/GenBank/DDBJ databases">
        <title>Rhodopirellula caenicola NBRC 110016.</title>
        <authorList>
            <person name="Ichikawa N."/>
            <person name="Katano-Makiyama Y."/>
            <person name="Hidaka K."/>
        </authorList>
    </citation>
    <scope>NUCLEOTIDE SEQUENCE [LARGE SCALE GENOMIC DNA]</scope>
    <source>
        <strain evidence="5 6">NBRC 110016</strain>
    </source>
</reference>
<keyword evidence="1" id="KW-0805">Transcription regulation</keyword>
<protein>
    <recommendedName>
        <fullName evidence="4">RNA polymerase sigma-70 region 2 domain-containing protein</fullName>
    </recommendedName>
</protein>
<sequence>MDESTTESETNRNDADQGEAFVRLLLEHEPQVRSFLRGLLPSWNDVDEVVQEASLVAWRKFSSFEQGTAFGGWFLTIARFEALKHRRRIARTPLVFSDDIWERLAEESPQHVAQPIYRQHLENCLAKMPPDKRDLLLKVHSAGVVIRDVAVESGKSEQAFYKVIQRLRASLVQCIANAMKTAEAVPHHHL</sequence>
<keyword evidence="6" id="KW-1185">Reference proteome</keyword>
<dbReference type="InterPro" id="IPR007627">
    <property type="entry name" value="RNA_pol_sigma70_r2"/>
</dbReference>
<dbReference type="EMBL" id="BAABRO010000010">
    <property type="protein sequence ID" value="GAA5508676.1"/>
    <property type="molecule type" value="Genomic_DNA"/>
</dbReference>
<dbReference type="InterPro" id="IPR039425">
    <property type="entry name" value="RNA_pol_sigma-70-like"/>
</dbReference>
<evidence type="ECO:0000313" key="6">
    <source>
        <dbReference type="Proteomes" id="UP001416858"/>
    </source>
</evidence>
<dbReference type="NCBIfam" id="TIGR02937">
    <property type="entry name" value="sigma70-ECF"/>
    <property type="match status" value="1"/>
</dbReference>
<dbReference type="PANTHER" id="PTHR43133:SF51">
    <property type="entry name" value="RNA POLYMERASE SIGMA FACTOR"/>
    <property type="match status" value="1"/>
</dbReference>
<dbReference type="RefSeq" id="WP_345685446.1">
    <property type="nucleotide sequence ID" value="NZ_BAABRO010000010.1"/>
</dbReference>
<dbReference type="InterPro" id="IPR014284">
    <property type="entry name" value="RNA_pol_sigma-70_dom"/>
</dbReference>
<evidence type="ECO:0000256" key="1">
    <source>
        <dbReference type="ARBA" id="ARBA00023015"/>
    </source>
</evidence>
<dbReference type="Pfam" id="PF04542">
    <property type="entry name" value="Sigma70_r2"/>
    <property type="match status" value="1"/>
</dbReference>
<proteinExistence type="predicted"/>
<organism evidence="5 6">
    <name type="scientific">Novipirellula caenicola</name>
    <dbReference type="NCBI Taxonomy" id="1536901"/>
    <lineage>
        <taxon>Bacteria</taxon>
        <taxon>Pseudomonadati</taxon>
        <taxon>Planctomycetota</taxon>
        <taxon>Planctomycetia</taxon>
        <taxon>Pirellulales</taxon>
        <taxon>Pirellulaceae</taxon>
        <taxon>Novipirellula</taxon>
    </lineage>
</organism>
<dbReference type="SUPFAM" id="SSF88946">
    <property type="entry name" value="Sigma2 domain of RNA polymerase sigma factors"/>
    <property type="match status" value="1"/>
</dbReference>
<name>A0ABP9VV34_9BACT</name>
<dbReference type="PANTHER" id="PTHR43133">
    <property type="entry name" value="RNA POLYMERASE ECF-TYPE SIGMA FACTO"/>
    <property type="match status" value="1"/>
</dbReference>
<evidence type="ECO:0000256" key="3">
    <source>
        <dbReference type="ARBA" id="ARBA00023163"/>
    </source>
</evidence>
<accession>A0ABP9VV34</accession>
<keyword evidence="2" id="KW-0731">Sigma factor</keyword>